<proteinExistence type="predicted"/>
<name>A0AA86MZX3_9BACT</name>
<reference evidence="1" key="1">
    <citation type="submission" date="2022-10" db="EMBL/GenBank/DDBJ databases">
        <authorList>
            <person name="Koch H."/>
        </authorList>
    </citation>
    <scope>NUCLEOTIDE SEQUENCE</scope>
    <source>
        <strain evidence="1">DNF</strain>
    </source>
</reference>
<sequence length="232" mass="26210">MQFSELCYALIAEVENPASHRKLLVVSLHLHSGIERDEYFTQRLLVAQSEGRIQDQASAQQILNALAEDQQQRVQELRTLLAELKRLQAAGSYVGILIGGDFNFEPDSPEYRELQEAGLRDTYTVARRTGELHTYDPRLNPVARQEEIELPPTLASVIQRMPEDQQQRIKDGYRRGVSQARRIDFLFMMLADPAHPLGCLRQELFGRPNAVTLGAGSDHFGVLDTYTTDGNC</sequence>
<organism evidence="1 2">
    <name type="scientific">Nitrospira tepida</name>
    <dbReference type="NCBI Taxonomy" id="2973512"/>
    <lineage>
        <taxon>Bacteria</taxon>
        <taxon>Pseudomonadati</taxon>
        <taxon>Nitrospirota</taxon>
        <taxon>Nitrospiria</taxon>
        <taxon>Nitrospirales</taxon>
        <taxon>Nitrospiraceae</taxon>
        <taxon>Nitrospira</taxon>
    </lineage>
</organism>
<dbReference type="RefSeq" id="WP_289268871.1">
    <property type="nucleotide sequence ID" value="NZ_OX365700.1"/>
</dbReference>
<keyword evidence="2" id="KW-1185">Reference proteome</keyword>
<evidence type="ECO:0000313" key="2">
    <source>
        <dbReference type="Proteomes" id="UP001179121"/>
    </source>
</evidence>
<accession>A0AA86MZX3</accession>
<evidence type="ECO:0000313" key="1">
    <source>
        <dbReference type="EMBL" id="CAI4032124.1"/>
    </source>
</evidence>
<dbReference type="AlphaFoldDB" id="A0AA86MZX3"/>
<protein>
    <recommendedName>
        <fullName evidence="3">Endonuclease/exonuclease/phosphatase domain-containing protein</fullName>
    </recommendedName>
</protein>
<dbReference type="Proteomes" id="UP001179121">
    <property type="component" value="Chromosome"/>
</dbReference>
<dbReference type="KEGG" id="nti:DNFV4_02549"/>
<dbReference type="EMBL" id="OX365700">
    <property type="protein sequence ID" value="CAI4032124.1"/>
    <property type="molecule type" value="Genomic_DNA"/>
</dbReference>
<dbReference type="Gene3D" id="3.60.10.10">
    <property type="entry name" value="Endonuclease/exonuclease/phosphatase"/>
    <property type="match status" value="1"/>
</dbReference>
<dbReference type="SUPFAM" id="SSF56219">
    <property type="entry name" value="DNase I-like"/>
    <property type="match status" value="1"/>
</dbReference>
<dbReference type="InterPro" id="IPR036691">
    <property type="entry name" value="Endo/exonu/phosph_ase_sf"/>
</dbReference>
<evidence type="ECO:0008006" key="3">
    <source>
        <dbReference type="Google" id="ProtNLM"/>
    </source>
</evidence>
<gene>
    <name evidence="1" type="ORF">DNFV4_02549</name>
</gene>